<dbReference type="NCBIfam" id="TIGR04183">
    <property type="entry name" value="Por_Secre_tail"/>
    <property type="match status" value="1"/>
</dbReference>
<dbReference type="GO" id="GO:0008237">
    <property type="term" value="F:metallopeptidase activity"/>
    <property type="evidence" value="ECO:0007669"/>
    <property type="project" value="UniProtKB-KW"/>
</dbReference>
<evidence type="ECO:0000256" key="5">
    <source>
        <dbReference type="ARBA" id="ARBA00022801"/>
    </source>
</evidence>
<evidence type="ECO:0000256" key="1">
    <source>
        <dbReference type="ARBA" id="ARBA00008721"/>
    </source>
</evidence>
<proteinExistence type="inferred from homology"/>
<evidence type="ECO:0000256" key="2">
    <source>
        <dbReference type="ARBA" id="ARBA00022670"/>
    </source>
</evidence>
<dbReference type="Pfam" id="PF18962">
    <property type="entry name" value="Por_Secre_tail"/>
    <property type="match status" value="1"/>
</dbReference>
<sequence>MISVLSKALFSVFLTLFFTFSLLAQVIEERRCNLEMTVPNSEFQQKLTQLVQEKKKKQAAFRTEEDQEIYRLPVVFHIIHQGEPIGTGTNLSAEQIYSQFQALNLDFRRLNPDTVRTPIRFKPVASDTRIEFVLARIDPAGKILEEAGIHRYNGQKSQWTQSDFNQIIKPITIWDTDSYVNIWVTNMAGGILGVATLPILSGVQETTNWANFVGTESTDGVIVDFNAFGSNSRGNFFSISPKYNLGRTLTHEIGHFLGLLHISGDGGCNVDDFCEDTPLQSNNSFNCQTGRVSCGNINMVENYMDYSDDSCLNLFTKEQALRMRTVLENSPRRVSLRFSRVGNIPANGAYAYFEATERNLCPSQTAVFTQKAAIFGANTKIESFQWFFPNGTPSSSTLPNPRVRYTQSGTYDVILIVRSNFNTDTLIRKNYVRIALPDANIRALQQNFENLALIDGWRITGNSWGRTNIGGFGLSTGSFLATNTKDRDKISTIISPILNTQNKSLLHITFDMSYRAIAGKTDSLEIMLSNDCGESFKTIWKQGGNFLGTAVQSLFRTTPRNNDWEKVNLFVDISKAATARLIFKNINYEGSSLYIDNIAITTLDESQVIQANVDFQIVPNFLLKNESAIVKENVQGMPVNFNWNFADGLPSTSTERILSVKYTSEGRKNISLKVDNMRFQNEVSKQAVQVVAGNKLSNTGSKKLEIKFIGTNNYLAGHNTLFDRAKAEHFTDFGKYELLHGADIFFGYVEIFNNLSEVTFTVWSEQNGKPSQVLATKKLLLSDIKRDVVRRQPTRIILDSPIPAPESFFAGIQLNYSPFSNEKVAIYTAETLRNTAWELTAQNIWQQYNEPVVGKTGTFAFAHAIYPILSPEKGQYDKDFASRKILLYPNPTTQSVNIDYKEVKILTCQIYNSMGQLVKKQDFEQLATLTKIEFPTMSAGIYLLVFETDKGVAVKKLILVE</sequence>
<evidence type="ECO:0000256" key="8">
    <source>
        <dbReference type="ARBA" id="ARBA00023157"/>
    </source>
</evidence>
<feature type="domain" description="PKD" evidence="9">
    <location>
        <begin position="383"/>
        <end position="420"/>
    </location>
</feature>
<dbReference type="InterPro" id="IPR008754">
    <property type="entry name" value="Peptidase_M43"/>
</dbReference>
<evidence type="ECO:0000259" key="9">
    <source>
        <dbReference type="PROSITE" id="PS50093"/>
    </source>
</evidence>
<evidence type="ECO:0000256" key="4">
    <source>
        <dbReference type="ARBA" id="ARBA00022729"/>
    </source>
</evidence>
<gene>
    <name evidence="10" type="ORF">SAMN04488541_101613</name>
</gene>
<dbReference type="SMART" id="SM00089">
    <property type="entry name" value="PKD"/>
    <property type="match status" value="2"/>
</dbReference>
<keyword evidence="4" id="KW-0732">Signal</keyword>
<dbReference type="InterPro" id="IPR013783">
    <property type="entry name" value="Ig-like_fold"/>
</dbReference>
<keyword evidence="7" id="KW-0482">Metalloprotease</keyword>
<dbReference type="OrthoDB" id="6278496at2"/>
<dbReference type="PROSITE" id="PS50093">
    <property type="entry name" value="PKD"/>
    <property type="match status" value="2"/>
</dbReference>
<dbReference type="Proteomes" id="UP000199513">
    <property type="component" value="Unassembled WGS sequence"/>
</dbReference>
<dbReference type="SUPFAM" id="SSF55486">
    <property type="entry name" value="Metalloproteases ('zincins'), catalytic domain"/>
    <property type="match status" value="1"/>
</dbReference>
<evidence type="ECO:0000313" key="10">
    <source>
        <dbReference type="EMBL" id="SFF10726.1"/>
    </source>
</evidence>
<keyword evidence="6" id="KW-0862">Zinc</keyword>
<evidence type="ECO:0000256" key="6">
    <source>
        <dbReference type="ARBA" id="ARBA00022833"/>
    </source>
</evidence>
<evidence type="ECO:0000256" key="7">
    <source>
        <dbReference type="ARBA" id="ARBA00023049"/>
    </source>
</evidence>
<dbReference type="AlphaFoldDB" id="A0A1I2G1R7"/>
<dbReference type="PANTHER" id="PTHR47466">
    <property type="match status" value="1"/>
</dbReference>
<dbReference type="Gene3D" id="2.60.40.10">
    <property type="entry name" value="Immunoglobulins"/>
    <property type="match status" value="2"/>
</dbReference>
<dbReference type="SUPFAM" id="SSF49299">
    <property type="entry name" value="PKD domain"/>
    <property type="match status" value="2"/>
</dbReference>
<name>A0A1I2G1R7_9BACT</name>
<dbReference type="Pfam" id="PF05572">
    <property type="entry name" value="Peptidase_M43"/>
    <property type="match status" value="1"/>
</dbReference>
<dbReference type="Gene3D" id="3.40.390.10">
    <property type="entry name" value="Collagenase (Catalytic Domain)"/>
    <property type="match status" value="1"/>
</dbReference>
<dbReference type="InterPro" id="IPR024079">
    <property type="entry name" value="MetalloPept_cat_dom_sf"/>
</dbReference>
<reference evidence="10 11" key="1">
    <citation type="submission" date="2016-10" db="EMBL/GenBank/DDBJ databases">
        <authorList>
            <person name="de Groot N.N."/>
        </authorList>
    </citation>
    <scope>NUCLEOTIDE SEQUENCE [LARGE SCALE GENOMIC DNA]</scope>
    <source>
        <strain>GEY</strain>
        <strain evidence="11">DSM 9560</strain>
    </source>
</reference>
<keyword evidence="3" id="KW-0479">Metal-binding</keyword>
<dbReference type="CDD" id="cd00146">
    <property type="entry name" value="PKD"/>
    <property type="match status" value="2"/>
</dbReference>
<accession>A0A1I2G1R7</accession>
<dbReference type="InterPro" id="IPR035986">
    <property type="entry name" value="PKD_dom_sf"/>
</dbReference>
<dbReference type="RefSeq" id="WP_091544779.1">
    <property type="nucleotide sequence ID" value="NZ_FONY01000016.1"/>
</dbReference>
<dbReference type="InterPro" id="IPR000601">
    <property type="entry name" value="PKD_dom"/>
</dbReference>
<dbReference type="EMBL" id="FONY01000016">
    <property type="protein sequence ID" value="SFF10726.1"/>
    <property type="molecule type" value="Genomic_DNA"/>
</dbReference>
<keyword evidence="8" id="KW-1015">Disulfide bond</keyword>
<protein>
    <submittedName>
        <fullName evidence="10">Por secretion system C-terminal sorting domain-containing protein</fullName>
    </submittedName>
</protein>
<dbReference type="InterPro" id="IPR022409">
    <property type="entry name" value="PKD/Chitinase_dom"/>
</dbReference>
<keyword evidence="2" id="KW-0645">Protease</keyword>
<dbReference type="CDD" id="cd04275">
    <property type="entry name" value="ZnMc_pappalysin_like"/>
    <property type="match status" value="1"/>
</dbReference>
<dbReference type="InterPro" id="IPR026444">
    <property type="entry name" value="Secre_tail"/>
</dbReference>
<keyword evidence="11" id="KW-1185">Reference proteome</keyword>
<dbReference type="GO" id="GO:0046872">
    <property type="term" value="F:metal ion binding"/>
    <property type="evidence" value="ECO:0007669"/>
    <property type="project" value="UniProtKB-KW"/>
</dbReference>
<evidence type="ECO:0000256" key="3">
    <source>
        <dbReference type="ARBA" id="ARBA00022723"/>
    </source>
</evidence>
<keyword evidence="5" id="KW-0378">Hydrolase</keyword>
<feature type="domain" description="PKD" evidence="9">
    <location>
        <begin position="636"/>
        <end position="676"/>
    </location>
</feature>
<dbReference type="GO" id="GO:0006508">
    <property type="term" value="P:proteolysis"/>
    <property type="evidence" value="ECO:0007669"/>
    <property type="project" value="UniProtKB-KW"/>
</dbReference>
<comment type="similarity">
    <text evidence="1">Belongs to the peptidase M43B family.</text>
</comment>
<dbReference type="STRING" id="1003.SAMN04488541_101613"/>
<evidence type="ECO:0000313" key="11">
    <source>
        <dbReference type="Proteomes" id="UP000199513"/>
    </source>
</evidence>
<dbReference type="PANTHER" id="PTHR47466:SF1">
    <property type="entry name" value="METALLOPROTEASE MEP1 (AFU_ORTHOLOGUE AFUA_1G07730)-RELATED"/>
    <property type="match status" value="1"/>
</dbReference>
<organism evidence="10 11">
    <name type="scientific">Thermoflexibacter ruber</name>
    <dbReference type="NCBI Taxonomy" id="1003"/>
    <lineage>
        <taxon>Bacteria</taxon>
        <taxon>Pseudomonadati</taxon>
        <taxon>Bacteroidota</taxon>
        <taxon>Cytophagia</taxon>
        <taxon>Cytophagales</taxon>
        <taxon>Thermoflexibacteraceae</taxon>
        <taxon>Thermoflexibacter</taxon>
    </lineage>
</organism>